<proteinExistence type="predicted"/>
<keyword evidence="2" id="KW-1185">Reference proteome</keyword>
<dbReference type="AlphaFoldDB" id="A0A5C5YX04"/>
<sequence length="462" mass="49949">MNPTRHFLVFLLAFFSLFASLRVGHAEQEANSELVSLILELLADEDSDVRALALEQIRSEAPGETSTQKFAAQLQQLPADGQVGLLRALAARGDASARPAMIKLFSSTDDPAVIEATINAIGLVGNVEDVPMLTGQIAGSDDTLAKAASESLIRLQGDTVPAAIVAQLRTSAPEMQAKLIGVLARRRALDTIPTMLDATVSTSAVVRQAAMTGLSELAGPDDIAAMLKGVMAAQRGKERETAEKRVMIACQRIKRPEQQAKPLLDAMPRFSGPDQVILLSTLGRIGGNDALAIIESAIANSDAVKHDMGVRALCNWPNASVAEQLIKQIKSDVHAGHKLSALRSLIRVAPLADGRDDIEKLDLLKQAIGMCQRDTEIQYALSRTSAIRIPETLRFLLPYTDQPKFAENACLAIVELAHHRSVREPNKEEFDAALDKVIATSKDAIVIDRANRYKEGKTWVRP</sequence>
<dbReference type="Proteomes" id="UP000315010">
    <property type="component" value="Unassembled WGS sequence"/>
</dbReference>
<name>A0A5C5YX04_9BACT</name>
<dbReference type="EMBL" id="SJPJ01000001">
    <property type="protein sequence ID" value="TWT79083.1"/>
    <property type="molecule type" value="Genomic_DNA"/>
</dbReference>
<evidence type="ECO:0000313" key="2">
    <source>
        <dbReference type="Proteomes" id="UP000315010"/>
    </source>
</evidence>
<organism evidence="1 2">
    <name type="scientific">Novipirellula herctigrandis</name>
    <dbReference type="NCBI Taxonomy" id="2527986"/>
    <lineage>
        <taxon>Bacteria</taxon>
        <taxon>Pseudomonadati</taxon>
        <taxon>Planctomycetota</taxon>
        <taxon>Planctomycetia</taxon>
        <taxon>Pirellulales</taxon>
        <taxon>Pirellulaceae</taxon>
        <taxon>Novipirellula</taxon>
    </lineage>
</organism>
<dbReference type="Gene3D" id="1.25.10.10">
    <property type="entry name" value="Leucine-rich Repeat Variant"/>
    <property type="match status" value="1"/>
</dbReference>
<comment type="caution">
    <text evidence="1">The sequence shown here is derived from an EMBL/GenBank/DDBJ whole genome shotgun (WGS) entry which is preliminary data.</text>
</comment>
<evidence type="ECO:0000313" key="1">
    <source>
        <dbReference type="EMBL" id="TWT79083.1"/>
    </source>
</evidence>
<reference evidence="1 2" key="1">
    <citation type="submission" date="2019-02" db="EMBL/GenBank/DDBJ databases">
        <title>Deep-cultivation of Planctomycetes and their phenomic and genomic characterization uncovers novel biology.</title>
        <authorList>
            <person name="Wiegand S."/>
            <person name="Jogler M."/>
            <person name="Boedeker C."/>
            <person name="Pinto D."/>
            <person name="Vollmers J."/>
            <person name="Rivas-Marin E."/>
            <person name="Kohn T."/>
            <person name="Peeters S.H."/>
            <person name="Heuer A."/>
            <person name="Rast P."/>
            <person name="Oberbeckmann S."/>
            <person name="Bunk B."/>
            <person name="Jeske O."/>
            <person name="Meyerdierks A."/>
            <person name="Storesund J.E."/>
            <person name="Kallscheuer N."/>
            <person name="Luecker S."/>
            <person name="Lage O.M."/>
            <person name="Pohl T."/>
            <person name="Merkel B.J."/>
            <person name="Hornburger P."/>
            <person name="Mueller R.-W."/>
            <person name="Bruemmer F."/>
            <person name="Labrenz M."/>
            <person name="Spormann A.M."/>
            <person name="Op Den Camp H."/>
            <person name="Overmann J."/>
            <person name="Amann R."/>
            <person name="Jetten M.S.M."/>
            <person name="Mascher T."/>
            <person name="Medema M.H."/>
            <person name="Devos D.P."/>
            <person name="Kaster A.-K."/>
            <person name="Ovreas L."/>
            <person name="Rohde M."/>
            <person name="Galperin M.Y."/>
            <person name="Jogler C."/>
        </authorList>
    </citation>
    <scope>NUCLEOTIDE SEQUENCE [LARGE SCALE GENOMIC DNA]</scope>
    <source>
        <strain evidence="1 2">CA13</strain>
    </source>
</reference>
<accession>A0A5C5YX04</accession>
<dbReference type="OrthoDB" id="258927at2"/>
<dbReference type="Pfam" id="PF13646">
    <property type="entry name" value="HEAT_2"/>
    <property type="match status" value="1"/>
</dbReference>
<protein>
    <submittedName>
        <fullName evidence="1">HEAT repeat protein</fullName>
    </submittedName>
</protein>
<gene>
    <name evidence="1" type="ORF">CA13_04800</name>
</gene>
<dbReference type="SUPFAM" id="SSF48371">
    <property type="entry name" value="ARM repeat"/>
    <property type="match status" value="1"/>
</dbReference>
<dbReference type="RefSeq" id="WP_146394335.1">
    <property type="nucleotide sequence ID" value="NZ_SJPJ01000001.1"/>
</dbReference>
<dbReference type="InterPro" id="IPR016024">
    <property type="entry name" value="ARM-type_fold"/>
</dbReference>
<dbReference type="InterPro" id="IPR011989">
    <property type="entry name" value="ARM-like"/>
</dbReference>